<dbReference type="PANTHER" id="PTHR47053">
    <property type="entry name" value="MUREIN DD-ENDOPEPTIDASE MEPH-RELATED"/>
    <property type="match status" value="1"/>
</dbReference>
<protein>
    <submittedName>
        <fullName evidence="6">NlpC/P60 family protein</fullName>
    </submittedName>
</protein>
<keyword evidence="4" id="KW-0788">Thiol protease</keyword>
<reference evidence="6" key="1">
    <citation type="journal article" date="2020" name="mSystems">
        <title>Genome- and Community-Level Interaction Insights into Carbon Utilization and Element Cycling Functions of Hydrothermarchaeota in Hydrothermal Sediment.</title>
        <authorList>
            <person name="Zhou Z."/>
            <person name="Liu Y."/>
            <person name="Xu W."/>
            <person name="Pan J."/>
            <person name="Luo Z.H."/>
            <person name="Li M."/>
        </authorList>
    </citation>
    <scope>NUCLEOTIDE SEQUENCE [LARGE SCALE GENOMIC DNA]</scope>
    <source>
        <strain evidence="6">SpSt-479</strain>
    </source>
</reference>
<evidence type="ECO:0000313" key="6">
    <source>
        <dbReference type="EMBL" id="HFI91858.1"/>
    </source>
</evidence>
<evidence type="ECO:0000256" key="2">
    <source>
        <dbReference type="ARBA" id="ARBA00022670"/>
    </source>
</evidence>
<sequence length="220" mass="25069">MNSLVKNLVLFVIILTYLGCTPSSQTIRYGKDNQTTKEEILTTTTDTLIYDETDEIAEYLDPDDLPEEKSNYNVSDIMKRLEKTDNLSNEQTTAREKLIMEIIKYLDTPYKYGGSSLNGIDCSAFTQSVYQDALNVNLNRTARDQFTQGKVVSREELEFGDLVFFNTRRRVRPGHVGIYIGDGLFAHASTKGGVMISSLDEDYYSKRFMGARRIVEENTF</sequence>
<dbReference type="GO" id="GO:0006508">
    <property type="term" value="P:proteolysis"/>
    <property type="evidence" value="ECO:0007669"/>
    <property type="project" value="UniProtKB-KW"/>
</dbReference>
<dbReference type="InterPro" id="IPR038765">
    <property type="entry name" value="Papain-like_cys_pep_sf"/>
</dbReference>
<gene>
    <name evidence="6" type="ORF">ENS31_10080</name>
</gene>
<comment type="caution">
    <text evidence="6">The sequence shown here is derived from an EMBL/GenBank/DDBJ whole genome shotgun (WGS) entry which is preliminary data.</text>
</comment>
<dbReference type="PANTHER" id="PTHR47053:SF1">
    <property type="entry name" value="MUREIN DD-ENDOPEPTIDASE MEPH-RELATED"/>
    <property type="match status" value="1"/>
</dbReference>
<keyword evidence="2" id="KW-0645">Protease</keyword>
<evidence type="ECO:0000259" key="5">
    <source>
        <dbReference type="PROSITE" id="PS51935"/>
    </source>
</evidence>
<evidence type="ECO:0000256" key="1">
    <source>
        <dbReference type="ARBA" id="ARBA00007074"/>
    </source>
</evidence>
<dbReference type="SUPFAM" id="SSF54001">
    <property type="entry name" value="Cysteine proteinases"/>
    <property type="match status" value="1"/>
</dbReference>
<dbReference type="Pfam" id="PF00877">
    <property type="entry name" value="NLPC_P60"/>
    <property type="match status" value="1"/>
</dbReference>
<keyword evidence="3" id="KW-0378">Hydrolase</keyword>
<accession>A0A7V2ZKW1</accession>
<organism evidence="6">
    <name type="scientific">Ignavibacterium album</name>
    <dbReference type="NCBI Taxonomy" id="591197"/>
    <lineage>
        <taxon>Bacteria</taxon>
        <taxon>Pseudomonadati</taxon>
        <taxon>Ignavibacteriota</taxon>
        <taxon>Ignavibacteria</taxon>
        <taxon>Ignavibacteriales</taxon>
        <taxon>Ignavibacteriaceae</taxon>
        <taxon>Ignavibacterium</taxon>
    </lineage>
</organism>
<dbReference type="GO" id="GO:0008234">
    <property type="term" value="F:cysteine-type peptidase activity"/>
    <property type="evidence" value="ECO:0007669"/>
    <property type="project" value="UniProtKB-KW"/>
</dbReference>
<comment type="similarity">
    <text evidence="1">Belongs to the peptidase C40 family.</text>
</comment>
<evidence type="ECO:0000256" key="3">
    <source>
        <dbReference type="ARBA" id="ARBA00022801"/>
    </source>
</evidence>
<name>A0A7V2ZKW1_9BACT</name>
<dbReference type="PROSITE" id="PS51935">
    <property type="entry name" value="NLPC_P60"/>
    <property type="match status" value="1"/>
</dbReference>
<proteinExistence type="inferred from homology"/>
<dbReference type="EMBL" id="DSUJ01000008">
    <property type="protein sequence ID" value="HFI91858.1"/>
    <property type="molecule type" value="Genomic_DNA"/>
</dbReference>
<dbReference type="AlphaFoldDB" id="A0A7V2ZKW1"/>
<dbReference type="InterPro" id="IPR000064">
    <property type="entry name" value="NLP_P60_dom"/>
</dbReference>
<dbReference type="Gene3D" id="3.90.1720.10">
    <property type="entry name" value="endopeptidase domain like (from Nostoc punctiforme)"/>
    <property type="match status" value="1"/>
</dbReference>
<dbReference type="InterPro" id="IPR051202">
    <property type="entry name" value="Peptidase_C40"/>
</dbReference>
<evidence type="ECO:0000256" key="4">
    <source>
        <dbReference type="ARBA" id="ARBA00022807"/>
    </source>
</evidence>
<feature type="domain" description="NlpC/P60" evidence="5">
    <location>
        <begin position="92"/>
        <end position="215"/>
    </location>
</feature>